<keyword evidence="2" id="KW-0966">Cell projection</keyword>
<dbReference type="InterPro" id="IPR049757">
    <property type="entry name" value="T3SS_HrpP-like_C"/>
</dbReference>
<accession>A0ABS0UZP1</accession>
<keyword evidence="2" id="KW-0282">Flagellum</keyword>
<reference evidence="2 3" key="1">
    <citation type="submission" date="2020-12" db="EMBL/GenBank/DDBJ databases">
        <title>Comparative genomic insights into the epidemiology and virulence of plant pathogenic Pseudomonads from Turkey.</title>
        <authorList>
            <person name="Dillon M."/>
            <person name="Ruiz-Bedoya T."/>
            <person name="Bendalovic-Torma C."/>
            <person name="Guttman K.M."/>
            <person name="Kwak H."/>
            <person name="Middleton M.A."/>
            <person name="Wang P.W."/>
            <person name="Horuz S."/>
            <person name="Aysan Y."/>
            <person name="Guttman D.S."/>
        </authorList>
    </citation>
    <scope>NUCLEOTIDE SEQUENCE [LARGE SCALE GENOMIC DNA]</scope>
    <source>
        <strain evidence="2 3">Marul_2_1</strain>
    </source>
</reference>
<proteinExistence type="predicted"/>
<keyword evidence="3" id="KW-1185">Reference proteome</keyword>
<evidence type="ECO:0000256" key="1">
    <source>
        <dbReference type="SAM" id="MobiDB-lite"/>
    </source>
</evidence>
<feature type="compositionally biased region" description="Basic and acidic residues" evidence="1">
    <location>
        <begin position="12"/>
        <end position="23"/>
    </location>
</feature>
<dbReference type="EMBL" id="JAEILM010000037">
    <property type="protein sequence ID" value="MBI6633507.1"/>
    <property type="molecule type" value="Genomic_DNA"/>
</dbReference>
<dbReference type="RefSeq" id="WP_198707516.1">
    <property type="nucleotide sequence ID" value="NZ_JAEILM010000037.1"/>
</dbReference>
<organism evidence="2 3">
    <name type="scientific">Pseudomonas paralactis</name>
    <dbReference type="NCBI Taxonomy" id="1615673"/>
    <lineage>
        <taxon>Bacteria</taxon>
        <taxon>Pseudomonadati</taxon>
        <taxon>Pseudomonadota</taxon>
        <taxon>Gammaproteobacteria</taxon>
        <taxon>Pseudomonadales</taxon>
        <taxon>Pseudomonadaceae</taxon>
        <taxon>Pseudomonas</taxon>
    </lineage>
</organism>
<comment type="caution">
    <text evidence="2">The sequence shown here is derived from an EMBL/GenBank/DDBJ whole genome shotgun (WGS) entry which is preliminary data.</text>
</comment>
<dbReference type="CDD" id="cd17468">
    <property type="entry name" value="T3SS_HrpP_C"/>
    <property type="match status" value="1"/>
</dbReference>
<evidence type="ECO:0000313" key="2">
    <source>
        <dbReference type="EMBL" id="MBI6633507.1"/>
    </source>
</evidence>
<sequence length="152" mass="16461">MTQVANTPTERPTLREPREERESGAAGVVPWEQGRLFARLFAGDGEGAGTRASLPGKKPAAGVAMIEALAEQLAPRVLAGSQWPLQAVLYLPRLGRINASVRREQSAWAIELEAEHDATARWLSGVRQQCEDRFTQALGLPVSLRLPSVGNP</sequence>
<protein>
    <submittedName>
        <fullName evidence="2">Flagellar hook-length control protein FliK</fullName>
    </submittedName>
</protein>
<feature type="region of interest" description="Disordered" evidence="1">
    <location>
        <begin position="1"/>
        <end position="26"/>
    </location>
</feature>
<name>A0ABS0UZP1_9PSED</name>
<keyword evidence="2" id="KW-0969">Cilium</keyword>
<evidence type="ECO:0000313" key="3">
    <source>
        <dbReference type="Proteomes" id="UP000607562"/>
    </source>
</evidence>
<gene>
    <name evidence="2" type="ORF">YA0871_12615</name>
</gene>
<dbReference type="Proteomes" id="UP000607562">
    <property type="component" value="Unassembled WGS sequence"/>
</dbReference>